<sequence length="53" mass="6336">MKKPINCEDCDECVYIAEGDYYCMLEEPRQVLEDFLVATPEYNWCHRSKNSKK</sequence>
<accession>A0A174IIG7</accession>
<dbReference type="RefSeq" id="WP_172683652.1">
    <property type="nucleotide sequence ID" value="NZ_CABIXC010000013.1"/>
</dbReference>
<name>A0A174IIG7_9FIRM</name>
<dbReference type="Proteomes" id="UP000095651">
    <property type="component" value="Unassembled WGS sequence"/>
</dbReference>
<reference evidence="1 2" key="1">
    <citation type="submission" date="2015-09" db="EMBL/GenBank/DDBJ databases">
        <authorList>
            <consortium name="Pathogen Informatics"/>
        </authorList>
    </citation>
    <scope>NUCLEOTIDE SEQUENCE [LARGE SCALE GENOMIC DNA]</scope>
    <source>
        <strain evidence="1 2">2789STDY5608850</strain>
    </source>
</reference>
<evidence type="ECO:0000313" key="2">
    <source>
        <dbReference type="Proteomes" id="UP000095651"/>
    </source>
</evidence>
<proteinExistence type="predicted"/>
<organism evidence="1 2">
    <name type="scientific">Hungatella hathewayi</name>
    <dbReference type="NCBI Taxonomy" id="154046"/>
    <lineage>
        <taxon>Bacteria</taxon>
        <taxon>Bacillati</taxon>
        <taxon>Bacillota</taxon>
        <taxon>Clostridia</taxon>
        <taxon>Lachnospirales</taxon>
        <taxon>Lachnospiraceae</taxon>
        <taxon>Hungatella</taxon>
    </lineage>
</organism>
<gene>
    <name evidence="1" type="ORF">ERS852407_04177</name>
</gene>
<protein>
    <submittedName>
        <fullName evidence="1">Uncharacterized protein</fullName>
    </submittedName>
</protein>
<dbReference type="EMBL" id="CYZE01000013">
    <property type="protein sequence ID" value="CUO85397.1"/>
    <property type="molecule type" value="Genomic_DNA"/>
</dbReference>
<dbReference type="AlphaFoldDB" id="A0A174IIG7"/>
<evidence type="ECO:0000313" key="1">
    <source>
        <dbReference type="EMBL" id="CUO85397.1"/>
    </source>
</evidence>